<evidence type="ECO:0000313" key="2">
    <source>
        <dbReference type="EMBL" id="KIN07646.1"/>
    </source>
</evidence>
<feature type="compositionally biased region" description="Basic and acidic residues" evidence="1">
    <location>
        <begin position="114"/>
        <end position="131"/>
    </location>
</feature>
<reference evidence="2 3" key="1">
    <citation type="submission" date="2014-04" db="EMBL/GenBank/DDBJ databases">
        <authorList>
            <consortium name="DOE Joint Genome Institute"/>
            <person name="Kuo A."/>
            <person name="Martino E."/>
            <person name="Perotto S."/>
            <person name="Kohler A."/>
            <person name="Nagy L.G."/>
            <person name="Floudas D."/>
            <person name="Copeland A."/>
            <person name="Barry K.W."/>
            <person name="Cichocki N."/>
            <person name="Veneault-Fourrey C."/>
            <person name="LaButti K."/>
            <person name="Lindquist E.A."/>
            <person name="Lipzen A."/>
            <person name="Lundell T."/>
            <person name="Morin E."/>
            <person name="Murat C."/>
            <person name="Sun H."/>
            <person name="Tunlid A."/>
            <person name="Henrissat B."/>
            <person name="Grigoriev I.V."/>
            <person name="Hibbett D.S."/>
            <person name="Martin F."/>
            <person name="Nordberg H.P."/>
            <person name="Cantor M.N."/>
            <person name="Hua S.X."/>
        </authorList>
    </citation>
    <scope>NUCLEOTIDE SEQUENCE [LARGE SCALE GENOMIC DNA]</scope>
    <source>
        <strain evidence="2 3">Zn</strain>
    </source>
</reference>
<dbReference type="EMBL" id="KN832870">
    <property type="protein sequence ID" value="KIN07646.1"/>
    <property type="molecule type" value="Genomic_DNA"/>
</dbReference>
<feature type="region of interest" description="Disordered" evidence="1">
    <location>
        <begin position="568"/>
        <end position="638"/>
    </location>
</feature>
<proteinExistence type="predicted"/>
<feature type="compositionally biased region" description="Polar residues" evidence="1">
    <location>
        <begin position="629"/>
        <end position="638"/>
    </location>
</feature>
<feature type="compositionally biased region" description="Polar residues" evidence="1">
    <location>
        <begin position="457"/>
        <end position="466"/>
    </location>
</feature>
<accession>A0A0C3HHI2</accession>
<dbReference type="InParanoid" id="A0A0C3HHI2"/>
<evidence type="ECO:0000313" key="3">
    <source>
        <dbReference type="Proteomes" id="UP000054321"/>
    </source>
</evidence>
<gene>
    <name evidence="2" type="ORF">OIDMADRAFT_99718</name>
</gene>
<sequence length="638" mass="70224">MSDIVGGGQPATASNGRTGSGRPQAAPGATGSPGIRGPRDIMREREARQRRKAEEAARQEMERIHAEEEARQMEESQRKVTAAAGAAEVKRGSGESSQRGPAGTAGPRISDNSQRSDRRSGERLGSGDRQQDQPLQALGSGGRAIGGGHEAQPATRPRPAQSQQRQAQQETTRPGQAPQDPTVPIAAQPPQVAFSGVGTRSSFPHAFERWETLSAHWEGLTSFWIRRLEENSREISREPISQQLARQVTDLSAAGANLFHAVVELQRLRASSERKFQRWFFETRAEQERAQELQAMTQASLEAERRDRAVAIAEAVALESTRYNADNQLAEMRRELQISKEEARRAWEELGRREQEERERTASLRDGQPTIVGGVQVVPMMQGVPSRHESARDTSQSMEGAYTRGDAVQEPEGPVDDSDVAYQQYSRAQRAGPADPFVEQQTTPTGRTTRSGRVTASEPSSYQEYTQAPAVQPVSSSAFYQQRQGTSLHPTESTSRSEHAVPYGVSAPSEGAYSEEEYEIDAEGQFVRDERGNKVRYQNPASDDDVYEYDATAASERELAYLRSHGVPTNYAVDAPPSRRAVAPTSHPTTTGPVDYSGEGYGSGWEAVPRHHHPTRLSDVLEEDERSRTSASQVSRRE</sequence>
<dbReference type="STRING" id="913774.A0A0C3HHI2"/>
<feature type="compositionally biased region" description="Low complexity" evidence="1">
    <location>
        <begin position="442"/>
        <end position="455"/>
    </location>
</feature>
<reference evidence="3" key="2">
    <citation type="submission" date="2015-01" db="EMBL/GenBank/DDBJ databases">
        <title>Evolutionary Origins and Diversification of the Mycorrhizal Mutualists.</title>
        <authorList>
            <consortium name="DOE Joint Genome Institute"/>
            <consortium name="Mycorrhizal Genomics Consortium"/>
            <person name="Kohler A."/>
            <person name="Kuo A."/>
            <person name="Nagy L.G."/>
            <person name="Floudas D."/>
            <person name="Copeland A."/>
            <person name="Barry K.W."/>
            <person name="Cichocki N."/>
            <person name="Veneault-Fourrey C."/>
            <person name="LaButti K."/>
            <person name="Lindquist E.A."/>
            <person name="Lipzen A."/>
            <person name="Lundell T."/>
            <person name="Morin E."/>
            <person name="Murat C."/>
            <person name="Riley R."/>
            <person name="Ohm R."/>
            <person name="Sun H."/>
            <person name="Tunlid A."/>
            <person name="Henrissat B."/>
            <person name="Grigoriev I.V."/>
            <person name="Hibbett D.S."/>
            <person name="Martin F."/>
        </authorList>
    </citation>
    <scope>NUCLEOTIDE SEQUENCE [LARGE SCALE GENOMIC DNA]</scope>
    <source>
        <strain evidence="3">Zn</strain>
    </source>
</reference>
<feature type="compositionally biased region" description="Basic and acidic residues" evidence="1">
    <location>
        <begin position="349"/>
        <end position="363"/>
    </location>
</feature>
<feature type="compositionally biased region" description="Low complexity" evidence="1">
    <location>
        <begin position="151"/>
        <end position="174"/>
    </location>
</feature>
<dbReference type="HOGENOM" id="CLU_007593_1_2_1"/>
<keyword evidence="3" id="KW-1185">Reference proteome</keyword>
<dbReference type="AlphaFoldDB" id="A0A0C3HHI2"/>
<feature type="region of interest" description="Disordered" evidence="1">
    <location>
        <begin position="349"/>
        <end position="368"/>
    </location>
</feature>
<name>A0A0C3HHI2_OIDMZ</name>
<dbReference type="OrthoDB" id="5945798at2759"/>
<organism evidence="2 3">
    <name type="scientific">Oidiodendron maius (strain Zn)</name>
    <dbReference type="NCBI Taxonomy" id="913774"/>
    <lineage>
        <taxon>Eukaryota</taxon>
        <taxon>Fungi</taxon>
        <taxon>Dikarya</taxon>
        <taxon>Ascomycota</taxon>
        <taxon>Pezizomycotina</taxon>
        <taxon>Leotiomycetes</taxon>
        <taxon>Leotiomycetes incertae sedis</taxon>
        <taxon>Myxotrichaceae</taxon>
        <taxon>Oidiodendron</taxon>
    </lineage>
</organism>
<dbReference type="Proteomes" id="UP000054321">
    <property type="component" value="Unassembled WGS sequence"/>
</dbReference>
<feature type="region of interest" description="Disordered" evidence="1">
    <location>
        <begin position="1"/>
        <end position="186"/>
    </location>
</feature>
<feature type="compositionally biased region" description="Gly residues" evidence="1">
    <location>
        <begin position="139"/>
        <end position="149"/>
    </location>
</feature>
<evidence type="ECO:0000256" key="1">
    <source>
        <dbReference type="SAM" id="MobiDB-lite"/>
    </source>
</evidence>
<feature type="compositionally biased region" description="Polar residues" evidence="1">
    <location>
        <begin position="473"/>
        <end position="494"/>
    </location>
</feature>
<feature type="region of interest" description="Disordered" evidence="1">
    <location>
        <begin position="383"/>
        <end position="515"/>
    </location>
</feature>
<feature type="compositionally biased region" description="Basic and acidic residues" evidence="1">
    <location>
        <begin position="37"/>
        <end position="78"/>
    </location>
</feature>
<protein>
    <submittedName>
        <fullName evidence="2">Uncharacterized protein</fullName>
    </submittedName>
</protein>